<dbReference type="InterPro" id="IPR044746">
    <property type="entry name" value="ABCC_6TM_D1"/>
</dbReference>
<evidence type="ECO:0000256" key="2">
    <source>
        <dbReference type="ARBA" id="ARBA00022448"/>
    </source>
</evidence>
<dbReference type="RefSeq" id="XP_025569764.1">
    <property type="nucleotide sequence ID" value="XM_025717276.1"/>
</dbReference>
<keyword evidence="2" id="KW-0813">Transport</keyword>
<dbReference type="OrthoDB" id="4139357at2759"/>
<evidence type="ECO:0000256" key="9">
    <source>
        <dbReference type="SAM" id="Phobius"/>
    </source>
</evidence>
<keyword evidence="7 9" id="KW-0472">Membrane</keyword>
<dbReference type="InterPro" id="IPR050173">
    <property type="entry name" value="ABC_transporter_C-like"/>
</dbReference>
<dbReference type="PROSITE" id="PS50929">
    <property type="entry name" value="ABC_TM1F"/>
    <property type="match status" value="2"/>
</dbReference>
<dbReference type="EMBL" id="KZ824493">
    <property type="protein sequence ID" value="RAK95436.1"/>
    <property type="molecule type" value="Genomic_DNA"/>
</dbReference>
<dbReference type="InterPro" id="IPR003439">
    <property type="entry name" value="ABC_transporter-like_ATP-bd"/>
</dbReference>
<dbReference type="InterPro" id="IPR003593">
    <property type="entry name" value="AAA+_ATPase"/>
</dbReference>
<keyword evidence="4" id="KW-0547">Nucleotide-binding</keyword>
<organism evidence="12 13">
    <name type="scientific">Aspergillus ibericus CBS 121593</name>
    <dbReference type="NCBI Taxonomy" id="1448316"/>
    <lineage>
        <taxon>Eukaryota</taxon>
        <taxon>Fungi</taxon>
        <taxon>Dikarya</taxon>
        <taxon>Ascomycota</taxon>
        <taxon>Pezizomycotina</taxon>
        <taxon>Eurotiomycetes</taxon>
        <taxon>Eurotiomycetidae</taxon>
        <taxon>Eurotiales</taxon>
        <taxon>Aspergillaceae</taxon>
        <taxon>Aspergillus</taxon>
        <taxon>Aspergillus subgen. Circumdati</taxon>
    </lineage>
</organism>
<dbReference type="Pfam" id="PF00005">
    <property type="entry name" value="ABC_tran"/>
    <property type="match status" value="2"/>
</dbReference>
<accession>A0A395GJP2</accession>
<keyword evidence="3 9" id="KW-0812">Transmembrane</keyword>
<feature type="transmembrane region" description="Helical" evidence="9">
    <location>
        <begin position="239"/>
        <end position="263"/>
    </location>
</feature>
<gene>
    <name evidence="12" type="ORF">BO80DRAFT_394023</name>
</gene>
<proteinExistence type="predicted"/>
<evidence type="ECO:0000256" key="5">
    <source>
        <dbReference type="ARBA" id="ARBA00022840"/>
    </source>
</evidence>
<feature type="domain" description="ABC transporter" evidence="10">
    <location>
        <begin position="543"/>
        <end position="770"/>
    </location>
</feature>
<feature type="transmembrane region" description="Helical" evidence="9">
    <location>
        <begin position="937"/>
        <end position="965"/>
    </location>
</feature>
<evidence type="ECO:0000256" key="8">
    <source>
        <dbReference type="SAM" id="MobiDB-lite"/>
    </source>
</evidence>
<evidence type="ECO:0000259" key="10">
    <source>
        <dbReference type="PROSITE" id="PS50893"/>
    </source>
</evidence>
<dbReference type="Gene3D" id="1.20.1560.10">
    <property type="entry name" value="ABC transporter type 1, transmembrane domain"/>
    <property type="match status" value="2"/>
</dbReference>
<dbReference type="InterPro" id="IPR011527">
    <property type="entry name" value="ABC1_TM_dom"/>
</dbReference>
<dbReference type="SMART" id="SM00382">
    <property type="entry name" value="AAA"/>
    <property type="match status" value="2"/>
</dbReference>
<dbReference type="SUPFAM" id="SSF52540">
    <property type="entry name" value="P-loop containing nucleoside triphosphate hydrolases"/>
    <property type="match status" value="2"/>
</dbReference>
<feature type="domain" description="ABC transmembrane type-1" evidence="11">
    <location>
        <begin position="243"/>
        <end position="512"/>
    </location>
</feature>
<dbReference type="Gene3D" id="3.40.50.300">
    <property type="entry name" value="P-loop containing nucleotide triphosphate hydrolases"/>
    <property type="match status" value="2"/>
</dbReference>
<evidence type="ECO:0000256" key="4">
    <source>
        <dbReference type="ARBA" id="ARBA00022741"/>
    </source>
</evidence>
<protein>
    <submittedName>
        <fullName evidence="12">Putative ATP-binding cassette transporter</fullName>
    </submittedName>
</protein>
<reference evidence="12 13" key="1">
    <citation type="submission" date="2018-02" db="EMBL/GenBank/DDBJ databases">
        <title>The genomes of Aspergillus section Nigri reveals drivers in fungal speciation.</title>
        <authorList>
            <consortium name="DOE Joint Genome Institute"/>
            <person name="Vesth T.C."/>
            <person name="Nybo J."/>
            <person name="Theobald S."/>
            <person name="Brandl J."/>
            <person name="Frisvad J.C."/>
            <person name="Nielsen K.F."/>
            <person name="Lyhne E.K."/>
            <person name="Kogle M.E."/>
            <person name="Kuo A."/>
            <person name="Riley R."/>
            <person name="Clum A."/>
            <person name="Nolan M."/>
            <person name="Lipzen A."/>
            <person name="Salamov A."/>
            <person name="Henrissat B."/>
            <person name="Wiebenga A."/>
            <person name="De vries R.P."/>
            <person name="Grigoriev I.V."/>
            <person name="Mortensen U.H."/>
            <person name="Andersen M.R."/>
            <person name="Baker S.E."/>
        </authorList>
    </citation>
    <scope>NUCLEOTIDE SEQUENCE [LARGE SCALE GENOMIC DNA]</scope>
    <source>
        <strain evidence="12 13">CBS 121593</strain>
    </source>
</reference>
<dbReference type="CDD" id="cd18580">
    <property type="entry name" value="ABC_6TM_ABCC_D2"/>
    <property type="match status" value="1"/>
</dbReference>
<sequence>MAFLGLLDNPWVSGSLILSSAFLLALPRRIRTIRSSPRKSIPTGRVTRQMIAVTRLWSYENNLDDVAMYDAYLSAIAALGIVVISVLQHNRSVQPSSLVPVYLILSRLLDICQVWTERCSPGNCQLVNLRACLGGVWLAWDPQLRDWIWYQTLSESSTSEEHAGLLSRVFFYWISPVLKEGYNATLTLKGLPEIHSKLSSESLRRKALEAWSSRTEPVTKWTLPLTLVRCLKEAFLSPIIPRLFVILFRYVQPIFMGAAIRFVKGTSSEVSGSHLVLYAAVIYVGMAVSAAVYQHQINRLRIMVRGALINLIYHQSLTIPSTSDSESVALMSSEVDSVESTGEIFHETWAQLLEVIVGTVLMAARIQWFAFLPLIIIFGCSRMSAYVAKHLEGRQKAWNVATQERIVTITAALGGIKSLKMMGMEDAIESRVSQLRDNELRMSERLRWILVAYNASANALGIFAPVLTLIVYAMSSQSEGLHANEVFTSIALLVMVTHPANMVMTLIPRAVGVMANFSRIQNYLSKPSGRDVREYSDPARQFASIDNVSIQPPSVAQPILEDVCLSLGKGEMMVCAGAVGSGKTTLAMALLGEGHLTSGSIRLASKKIAYCVQAPWLPSVTIRDAITGGFDLDHRWYKTVIDVCSLVPDLESLPAGDRTMIENNGINLSGGQRQRIALARAVYSRYDMLVLDDPFSALDGAVTDRIVGKLLGPGGLLKKAGTTVLLISNSAKLFPLADRLLVLRDSKAYLQDSSSLQQKEWAGVSVSTESQPIEPQRAKNPGHTHQMNDAADDISRRTGDMAVYGYYLNAVGLSNILVMTGCTATYSFGLTFSQYVLKWATESSDGLSVYLALYAVVSLMAWAATSGTVWSAQMKIAIRSGAVLHAQLLARVLRAPLAYFTETDIGVTLNRFAQDIKLIDKQLPPALGNLNTQIFKLLMQVILILSVQPVMIMTVPVCSLCVYILQKIYLRTSRQLRFLDLESRSQLYTNFLDTANGVTTIRAFGWQDKFTAENIQALDLSQKPFYLLLCLQCWLKVILDCLIAVVAVVLIGLTVMFKSTTTGADIGLALNLIIVANTTLLRLVQNWTSLETSLGAIARLKSVQECVPSEERGLTLEPDSRWPVGDVQIDDVSVSYSEASELALRNVSLRITPGQKLIVMGWTGSGKSTLMLSLLQLLNTKAGSIRIDNIDLAQVSVRTLRQQGIIAVPQDGFNIPTASLRFNLDPYHTSTDEAIATALKRTRLWEKILTSSSTPPDQKSTTIDLALLLNRPMSLFLPLSAGQLQLFALCRTVLRVHANTSTKPIIILDEASSSLDPETESILAEILREDLRYHTVVMIAHRVEGIMHVMRKGVDAVATMQGGRVRGVEVVG</sequence>
<keyword evidence="6 9" id="KW-1133">Transmembrane helix</keyword>
<feature type="non-terminal residue" evidence="12">
    <location>
        <position position="1372"/>
    </location>
</feature>
<dbReference type="Pfam" id="PF00664">
    <property type="entry name" value="ABC_membrane"/>
    <property type="match status" value="2"/>
</dbReference>
<dbReference type="VEuPathDB" id="FungiDB:BO80DRAFT_394023"/>
<feature type="transmembrane region" description="Helical" evidence="9">
    <location>
        <begin position="450"/>
        <end position="474"/>
    </location>
</feature>
<evidence type="ECO:0000256" key="7">
    <source>
        <dbReference type="ARBA" id="ARBA00023136"/>
    </source>
</evidence>
<dbReference type="GO" id="GO:0140359">
    <property type="term" value="F:ABC-type transporter activity"/>
    <property type="evidence" value="ECO:0007669"/>
    <property type="project" value="InterPro"/>
</dbReference>
<feature type="transmembrane region" description="Helical" evidence="9">
    <location>
        <begin position="66"/>
        <end position="87"/>
    </location>
</feature>
<dbReference type="GO" id="GO:0016020">
    <property type="term" value="C:membrane"/>
    <property type="evidence" value="ECO:0007669"/>
    <property type="project" value="UniProtKB-SubCell"/>
</dbReference>
<dbReference type="PANTHER" id="PTHR24223">
    <property type="entry name" value="ATP-BINDING CASSETTE SUB-FAMILY C"/>
    <property type="match status" value="1"/>
</dbReference>
<dbReference type="InterPro" id="IPR036640">
    <property type="entry name" value="ABC1_TM_sf"/>
</dbReference>
<keyword evidence="5 12" id="KW-0067">ATP-binding</keyword>
<name>A0A395GJP2_9EURO</name>
<dbReference type="STRING" id="1448316.A0A395GJP2"/>
<feature type="transmembrane region" description="Helical" evidence="9">
    <location>
        <begin position="486"/>
        <end position="507"/>
    </location>
</feature>
<dbReference type="PROSITE" id="PS50893">
    <property type="entry name" value="ABC_TRANSPORTER_2"/>
    <property type="match status" value="2"/>
</dbReference>
<evidence type="ECO:0000313" key="13">
    <source>
        <dbReference type="Proteomes" id="UP000249402"/>
    </source>
</evidence>
<dbReference type="GO" id="GO:0005524">
    <property type="term" value="F:ATP binding"/>
    <property type="evidence" value="ECO:0007669"/>
    <property type="project" value="UniProtKB-KW"/>
</dbReference>
<dbReference type="GeneID" id="37222141"/>
<dbReference type="InterPro" id="IPR027417">
    <property type="entry name" value="P-loop_NTPase"/>
</dbReference>
<feature type="domain" description="ABC transporter" evidence="10">
    <location>
        <begin position="1127"/>
        <end position="1370"/>
    </location>
</feature>
<dbReference type="GO" id="GO:0016887">
    <property type="term" value="F:ATP hydrolysis activity"/>
    <property type="evidence" value="ECO:0007669"/>
    <property type="project" value="InterPro"/>
</dbReference>
<feature type="domain" description="ABC transmembrane type-1" evidence="11">
    <location>
        <begin position="816"/>
        <end position="1092"/>
    </location>
</feature>
<dbReference type="FunFam" id="1.20.1560.10:FF:000066">
    <property type="entry name" value="ABC multidrug transporter (Eurofung)"/>
    <property type="match status" value="1"/>
</dbReference>
<dbReference type="PANTHER" id="PTHR24223:SF345">
    <property type="entry name" value="ABC MULTIDRUG TRANSPORTER (EUROFUNG)"/>
    <property type="match status" value="1"/>
</dbReference>
<feature type="region of interest" description="Disordered" evidence="8">
    <location>
        <begin position="767"/>
        <end position="788"/>
    </location>
</feature>
<evidence type="ECO:0000256" key="3">
    <source>
        <dbReference type="ARBA" id="ARBA00022692"/>
    </source>
</evidence>
<keyword evidence="13" id="KW-1185">Reference proteome</keyword>
<dbReference type="PROSITE" id="PS00211">
    <property type="entry name" value="ABC_TRANSPORTER_1"/>
    <property type="match status" value="2"/>
</dbReference>
<comment type="subcellular location">
    <subcellularLocation>
        <location evidence="1">Membrane</location>
        <topology evidence="1">Multi-pass membrane protein</topology>
    </subcellularLocation>
</comment>
<evidence type="ECO:0000256" key="1">
    <source>
        <dbReference type="ARBA" id="ARBA00004141"/>
    </source>
</evidence>
<dbReference type="CDD" id="cd18579">
    <property type="entry name" value="ABC_6TM_ABCC_D1"/>
    <property type="match status" value="1"/>
</dbReference>
<dbReference type="SUPFAM" id="SSF90123">
    <property type="entry name" value="ABC transporter transmembrane region"/>
    <property type="match status" value="2"/>
</dbReference>
<feature type="transmembrane region" description="Helical" evidence="9">
    <location>
        <begin position="849"/>
        <end position="870"/>
    </location>
</feature>
<feature type="transmembrane region" description="Helical" evidence="9">
    <location>
        <begin position="275"/>
        <end position="293"/>
    </location>
</feature>
<evidence type="ECO:0000256" key="6">
    <source>
        <dbReference type="ARBA" id="ARBA00022989"/>
    </source>
</evidence>
<dbReference type="InterPro" id="IPR017871">
    <property type="entry name" value="ABC_transporter-like_CS"/>
</dbReference>
<feature type="transmembrane region" description="Helical" evidence="9">
    <location>
        <begin position="806"/>
        <end position="829"/>
    </location>
</feature>
<evidence type="ECO:0000313" key="12">
    <source>
        <dbReference type="EMBL" id="RAK95436.1"/>
    </source>
</evidence>
<evidence type="ECO:0000259" key="11">
    <source>
        <dbReference type="PROSITE" id="PS50929"/>
    </source>
</evidence>
<dbReference type="InterPro" id="IPR044726">
    <property type="entry name" value="ABCC_6TM_D2"/>
</dbReference>
<dbReference type="Proteomes" id="UP000249402">
    <property type="component" value="Unassembled WGS sequence"/>
</dbReference>